<keyword evidence="3" id="KW-0342">GTP-binding</keyword>
<evidence type="ECO:0000256" key="2">
    <source>
        <dbReference type="ARBA" id="ARBA00022741"/>
    </source>
</evidence>
<dbReference type="PANTHER" id="PTHR10903">
    <property type="entry name" value="GTPASE, IMAP FAMILY MEMBER-RELATED"/>
    <property type="match status" value="1"/>
</dbReference>
<keyword evidence="7" id="KW-1185">Reference proteome</keyword>
<dbReference type="InterPro" id="IPR006703">
    <property type="entry name" value="G_AIG1"/>
</dbReference>
<dbReference type="GeneTree" id="ENSGT00940000162556"/>
<dbReference type="Ensembl" id="ENSAPOT00000024980.1">
    <property type="protein sequence ID" value="ENSAPOP00000031723.1"/>
    <property type="gene ID" value="ENSAPOG00000019154.1"/>
</dbReference>
<dbReference type="AlphaFoldDB" id="A0A3Q1GMM2"/>
<dbReference type="InterPro" id="IPR045058">
    <property type="entry name" value="GIMA/IAN/Toc"/>
</dbReference>
<evidence type="ECO:0000256" key="1">
    <source>
        <dbReference type="ARBA" id="ARBA00008535"/>
    </source>
</evidence>
<accession>A0A3Q1GMM2</accession>
<dbReference type="Gene3D" id="3.40.50.300">
    <property type="entry name" value="P-loop containing nucleotide triphosphate hydrolases"/>
    <property type="match status" value="2"/>
</dbReference>
<evidence type="ECO:0000256" key="3">
    <source>
        <dbReference type="ARBA" id="ARBA00023134"/>
    </source>
</evidence>
<keyword evidence="2" id="KW-0547">Nucleotide-binding</keyword>
<dbReference type="FunFam" id="3.40.50.300:FF:001809">
    <property type="entry name" value="Si:ch1073-365p7.2"/>
    <property type="match status" value="1"/>
</dbReference>
<evidence type="ECO:0000313" key="6">
    <source>
        <dbReference type="Ensembl" id="ENSAPOP00000031723.1"/>
    </source>
</evidence>
<name>A0A3Q1GMM2_9TELE</name>
<evidence type="ECO:0000256" key="4">
    <source>
        <dbReference type="SAM" id="Coils"/>
    </source>
</evidence>
<dbReference type="FunCoup" id="A0A3Q1GMM2">
    <property type="interactions" value="16"/>
</dbReference>
<dbReference type="InParanoid" id="A0A3Q1GMM2"/>
<comment type="similarity">
    <text evidence="1">Belongs to the TRAFAC class TrmE-Era-EngA-EngB-Septin-like GTPase superfamily. AIG1/Toc34/Toc159-like paraseptin GTPase family. IAN subfamily.</text>
</comment>
<reference evidence="6" key="1">
    <citation type="submission" date="2025-08" db="UniProtKB">
        <authorList>
            <consortium name="Ensembl"/>
        </authorList>
    </citation>
    <scope>IDENTIFICATION</scope>
</reference>
<sequence>MENGNSVFEMQENILQATAEEKRRVEERAQLRFIRMKKQRSQMRERLRPVSDIRIVLLGAKGSGKTSALNTILGRESIQQTSRTAQCVVGKGVLFGRQVTVVDTPGWWMNYFCAESAIFDQREMVLGLSLCPPGPHVFLLVIRVDRAFTETYRRSVQEHLELISQHIWSRVLLLFSFGDWLGGTTTEQYIESEGEPLRWLVERCNNRYHILNSKTKGDEFQVRELIGKLEEIMMSGCSSGRHYEIERRVLEQLEGKMKQEKDRAKDRLMRRKTQRQMAKSQLEKLNSLPEMRIVLIGGRKTGKSSCGNTILNQKSFDTDVQTISCAEKRGEIGGKLVSVLDTPGCFSVTADVLTASSAILLVINVSSSFKDAHREALEEQLEAGGGRLWRRTMVLFSYGDWLGDTSIEQRIESEGESLQRLVEKCGNRYHVVDNKHWRDGAQVKELMELVEEMMVEERMDVLQGGDHMSKSVSLARDVMTLSKKDIKELIKRRHQLFSDLPESASSTPDCTAAAQIVTLPGHRARRRTGFTIVDMSYIGSVLSGAQGLRWSTGNIPVWLSAPHLTLNSLMHPRNQTMLLVSSHNHHRTLAEEDTISVHSLCHPVLKDRTLRRLSESGGLQMLIDQWGSSSLEELEAFIDSYFEMVWEETMGSCQDAEPDRATAELDAVIEEAAEEKEKEVLSSIDRKLSKLELLEEIRSDLVELKQNLESSWRAIQELGDKNKRSQDDTC</sequence>
<proteinExistence type="inferred from homology"/>
<feature type="domain" description="AIG1-type G" evidence="5">
    <location>
        <begin position="288"/>
        <end position="477"/>
    </location>
</feature>
<feature type="coiled-coil region" evidence="4">
    <location>
        <begin position="243"/>
        <end position="270"/>
    </location>
</feature>
<protein>
    <submittedName>
        <fullName evidence="6">Si:ch211-214j24.15</fullName>
    </submittedName>
</protein>
<organism evidence="6 7">
    <name type="scientific">Acanthochromis polyacanthus</name>
    <name type="common">spiny chromis</name>
    <dbReference type="NCBI Taxonomy" id="80966"/>
    <lineage>
        <taxon>Eukaryota</taxon>
        <taxon>Metazoa</taxon>
        <taxon>Chordata</taxon>
        <taxon>Craniata</taxon>
        <taxon>Vertebrata</taxon>
        <taxon>Euteleostomi</taxon>
        <taxon>Actinopterygii</taxon>
        <taxon>Neopterygii</taxon>
        <taxon>Teleostei</taxon>
        <taxon>Neoteleostei</taxon>
        <taxon>Acanthomorphata</taxon>
        <taxon>Ovalentaria</taxon>
        <taxon>Pomacentridae</taxon>
        <taxon>Acanthochromis</taxon>
    </lineage>
</organism>
<dbReference type="PANTHER" id="PTHR10903:SF179">
    <property type="entry name" value="GTPASE IMAP FAMILY MEMBER 8"/>
    <property type="match status" value="1"/>
</dbReference>
<keyword evidence="4" id="KW-0175">Coiled coil</keyword>
<dbReference type="PROSITE" id="PS51720">
    <property type="entry name" value="G_AIG1"/>
    <property type="match status" value="2"/>
</dbReference>
<dbReference type="Pfam" id="PF04548">
    <property type="entry name" value="AIG1"/>
    <property type="match status" value="2"/>
</dbReference>
<dbReference type="Proteomes" id="UP000257200">
    <property type="component" value="Unplaced"/>
</dbReference>
<dbReference type="STRING" id="80966.ENSAPOP00000031723"/>
<feature type="domain" description="AIG1-type G" evidence="5">
    <location>
        <begin position="50"/>
        <end position="252"/>
    </location>
</feature>
<evidence type="ECO:0000313" key="7">
    <source>
        <dbReference type="Proteomes" id="UP000257200"/>
    </source>
</evidence>
<dbReference type="GO" id="GO:0005525">
    <property type="term" value="F:GTP binding"/>
    <property type="evidence" value="ECO:0007669"/>
    <property type="project" value="UniProtKB-KW"/>
</dbReference>
<reference evidence="6" key="2">
    <citation type="submission" date="2025-09" db="UniProtKB">
        <authorList>
            <consortium name="Ensembl"/>
        </authorList>
    </citation>
    <scope>IDENTIFICATION</scope>
</reference>
<dbReference type="InterPro" id="IPR027417">
    <property type="entry name" value="P-loop_NTPase"/>
</dbReference>
<evidence type="ECO:0000259" key="5">
    <source>
        <dbReference type="PROSITE" id="PS51720"/>
    </source>
</evidence>
<dbReference type="SUPFAM" id="SSF52540">
    <property type="entry name" value="P-loop containing nucleoside triphosphate hydrolases"/>
    <property type="match status" value="2"/>
</dbReference>